<evidence type="ECO:0000313" key="1">
    <source>
        <dbReference type="EMBL" id="KAG0261607.1"/>
    </source>
</evidence>
<sequence>NYACVDMLLSPRDLFQITVSKDHPIKGLPLLKLLDNLVQAHWNPPEPRLIFVVPGHIYADFKKQNYLTSEGKVYKNVPADILHVNQYVLKVDLESAVAGKSPGLQAPMQ</sequence>
<proteinExistence type="predicted"/>
<comment type="caution">
    <text evidence="1">The sequence shown here is derived from an EMBL/GenBank/DDBJ whole genome shotgun (WGS) entry which is preliminary data.</text>
</comment>
<dbReference type="EMBL" id="JAAAIL010002021">
    <property type="protein sequence ID" value="KAG0261607.1"/>
    <property type="molecule type" value="Genomic_DNA"/>
</dbReference>
<gene>
    <name evidence="1" type="ORF">BGZ95_004194</name>
</gene>
<organism evidence="1 2">
    <name type="scientific">Linnemannia exigua</name>
    <dbReference type="NCBI Taxonomy" id="604196"/>
    <lineage>
        <taxon>Eukaryota</taxon>
        <taxon>Fungi</taxon>
        <taxon>Fungi incertae sedis</taxon>
        <taxon>Mucoromycota</taxon>
        <taxon>Mortierellomycotina</taxon>
        <taxon>Mortierellomycetes</taxon>
        <taxon>Mortierellales</taxon>
        <taxon>Mortierellaceae</taxon>
        <taxon>Linnemannia</taxon>
    </lineage>
</organism>
<evidence type="ECO:0000313" key="2">
    <source>
        <dbReference type="Proteomes" id="UP001194580"/>
    </source>
</evidence>
<dbReference type="Proteomes" id="UP001194580">
    <property type="component" value="Unassembled WGS sequence"/>
</dbReference>
<reference evidence="1" key="1">
    <citation type="journal article" date="2020" name="Fungal Divers.">
        <title>Resolving the Mortierellaceae phylogeny through synthesis of multi-gene phylogenetics and phylogenomics.</title>
        <authorList>
            <person name="Vandepol N."/>
            <person name="Liber J."/>
            <person name="Desiro A."/>
            <person name="Na H."/>
            <person name="Kennedy M."/>
            <person name="Barry K."/>
            <person name="Grigoriev I.V."/>
            <person name="Miller A.N."/>
            <person name="O'Donnell K."/>
            <person name="Stajich J.E."/>
            <person name="Bonito G."/>
        </authorList>
    </citation>
    <scope>NUCLEOTIDE SEQUENCE</scope>
    <source>
        <strain evidence="1">NRRL 28262</strain>
    </source>
</reference>
<keyword evidence="2" id="KW-1185">Reference proteome</keyword>
<name>A0AAD4H1Y7_9FUNG</name>
<dbReference type="AlphaFoldDB" id="A0AAD4H1Y7"/>
<feature type="non-terminal residue" evidence="1">
    <location>
        <position position="1"/>
    </location>
</feature>
<protein>
    <submittedName>
        <fullName evidence="1">Uncharacterized protein</fullName>
    </submittedName>
</protein>
<accession>A0AAD4H1Y7</accession>